<evidence type="ECO:0000256" key="9">
    <source>
        <dbReference type="ARBA" id="ARBA00023136"/>
    </source>
</evidence>
<evidence type="ECO:0000256" key="10">
    <source>
        <dbReference type="ARBA" id="ARBA00023303"/>
    </source>
</evidence>
<dbReference type="AlphaFoldDB" id="T1EF99"/>
<evidence type="ECO:0000256" key="11">
    <source>
        <dbReference type="ARBA" id="ARBA00034430"/>
    </source>
</evidence>
<evidence type="ECO:0000313" key="14">
    <source>
        <dbReference type="EMBL" id="ESO05295.1"/>
    </source>
</evidence>
<dbReference type="Pfam" id="PF22614">
    <property type="entry name" value="Slo-like_RCK"/>
    <property type="match status" value="2"/>
</dbReference>
<dbReference type="GO" id="GO:0071805">
    <property type="term" value="P:potassium ion transmembrane transport"/>
    <property type="evidence" value="ECO:0000318"/>
    <property type="project" value="GO_Central"/>
</dbReference>
<feature type="transmembrane region" description="Helical" evidence="12">
    <location>
        <begin position="150"/>
        <end position="172"/>
    </location>
</feature>
<keyword evidence="3" id="KW-0633">Potassium transport</keyword>
<evidence type="ECO:0000256" key="12">
    <source>
        <dbReference type="SAM" id="Phobius"/>
    </source>
</evidence>
<dbReference type="PANTHER" id="PTHR10027">
    <property type="entry name" value="CALCIUM-ACTIVATED POTASSIUM CHANNEL ALPHA CHAIN"/>
    <property type="match status" value="1"/>
</dbReference>
<dbReference type="GO" id="GO:0005228">
    <property type="term" value="F:intracellular sodium-activated potassium channel activity"/>
    <property type="evidence" value="ECO:0000318"/>
    <property type="project" value="GO_Central"/>
</dbReference>
<evidence type="ECO:0000256" key="1">
    <source>
        <dbReference type="ARBA" id="ARBA00004141"/>
    </source>
</evidence>
<dbReference type="Proteomes" id="UP000015101">
    <property type="component" value="Unassembled WGS sequence"/>
</dbReference>
<reference evidence="16" key="1">
    <citation type="submission" date="2012-12" db="EMBL/GenBank/DDBJ databases">
        <authorList>
            <person name="Hellsten U."/>
            <person name="Grimwood J."/>
            <person name="Chapman J.A."/>
            <person name="Shapiro H."/>
            <person name="Aerts A."/>
            <person name="Otillar R.P."/>
            <person name="Terry A.Y."/>
            <person name="Boore J.L."/>
            <person name="Simakov O."/>
            <person name="Marletaz F."/>
            <person name="Cho S.-J."/>
            <person name="Edsinger-Gonzales E."/>
            <person name="Havlak P."/>
            <person name="Kuo D.-H."/>
            <person name="Larsson T."/>
            <person name="Lv J."/>
            <person name="Arendt D."/>
            <person name="Savage R."/>
            <person name="Osoegawa K."/>
            <person name="de Jong P."/>
            <person name="Lindberg D.R."/>
            <person name="Seaver E.C."/>
            <person name="Weisblat D.A."/>
            <person name="Putnam N.H."/>
            <person name="Grigoriev I.V."/>
            <person name="Rokhsar D.S."/>
        </authorList>
    </citation>
    <scope>NUCLEOTIDE SEQUENCE</scope>
</reference>
<dbReference type="SUPFAM" id="SSF81324">
    <property type="entry name" value="Voltage-gated potassium channels"/>
    <property type="match status" value="1"/>
</dbReference>
<evidence type="ECO:0000256" key="7">
    <source>
        <dbReference type="ARBA" id="ARBA00022989"/>
    </source>
</evidence>
<dbReference type="InterPro" id="IPR003929">
    <property type="entry name" value="K_chnl_BK_asu"/>
</dbReference>
<dbReference type="EMBL" id="KB096365">
    <property type="protein sequence ID" value="ESO05295.1"/>
    <property type="molecule type" value="Genomic_DNA"/>
</dbReference>
<protein>
    <recommendedName>
        <fullName evidence="13">RCK N-terminal domain-containing protein</fullName>
    </recommendedName>
</protein>
<organism evidence="15 16">
    <name type="scientific">Helobdella robusta</name>
    <name type="common">Californian leech</name>
    <dbReference type="NCBI Taxonomy" id="6412"/>
    <lineage>
        <taxon>Eukaryota</taxon>
        <taxon>Metazoa</taxon>
        <taxon>Spiralia</taxon>
        <taxon>Lophotrochozoa</taxon>
        <taxon>Annelida</taxon>
        <taxon>Clitellata</taxon>
        <taxon>Hirudinea</taxon>
        <taxon>Rhynchobdellida</taxon>
        <taxon>Glossiphoniidae</taxon>
        <taxon>Helobdella</taxon>
    </lineage>
</organism>
<reference evidence="15" key="3">
    <citation type="submission" date="2015-06" db="UniProtKB">
        <authorList>
            <consortium name="EnsemblMetazoa"/>
        </authorList>
    </citation>
    <scope>IDENTIFICATION</scope>
</reference>
<dbReference type="PANTHER" id="PTHR10027:SF10">
    <property type="entry name" value="SLOWPOKE 2, ISOFORM D"/>
    <property type="match status" value="1"/>
</dbReference>
<accession>T1EF99</accession>
<dbReference type="EMBL" id="AMQM01003911">
    <property type="status" value="NOT_ANNOTATED_CDS"/>
    <property type="molecule type" value="Genomic_DNA"/>
</dbReference>
<dbReference type="FunCoup" id="T1EF99">
    <property type="interactions" value="201"/>
</dbReference>
<sequence length="1009" mass="114516">MLSCHTVSMNAIFWVNRNAWLWGIQVCVAIISFSETLLVTYISYKIFHLPLRNLFIPVFLNCWLAKKALNNMLSDLHRVMQKSQSALSQQLIFLVATISCLVFTSVCGIQHLQRASTKPLTLFDSIWFVTVTFSTVGYGDVYPDIWPSKLFMIILICSAFIALPTQFEQLAFTWMERQKMGGNYNRRSQTECHVVVVATVLHADTIMDFLNEFYTHPEVQSYYVILLSSGDLDPTMKLILQVPIWAARVIYIKGSALKDSDLSRCRSMQHAQACFMIAARTYLDKTAADQHTILRSWAVKDFAPRCPQYVQIFRPESKLHVHFAEHVVCEDEFKYALLANNCLFPGMSTLVTLLLHTSRGAEGQTARDEWMHLYGYCSGNEIYDIQLCKSQFFGEYVNKSFTYASFHAHRKYGVALVGIKVNPDCGSILLNPGPHHIMQPENICFYMSITKEENSAFVLAHPNISNHCHLSSQQTQPPLSKNPPFKMKTPLLSSEILNEPTYYSSVHQHQDATNSINSVAEPSSAPAVMFNSTSTSTPNFQTSQHLRKPKFISFSTFKCESNKSNCLAAPPMVLYKSYAKPANLASEENSTSELDDDEVLYDPSDKDADDVEIFCGFPPVTPYIGTTQTLCHLVKTARPLCCLHLTKTCDHCKYKQALDYKWANKSIIVAAENANSALYNFVVPLRSHSRPMRSLHPIVLLLEEEPKPTFLETMSHFPMVYWMIGTIENLDDLIQAGIHKAYCVVVANKESSNAGKEDTLSDCNTIVAVQSMFRLFPNANIITELSLAPNMRFMQFRAQDNYALDLSKLEKKEKEKGSHLYYMFRLPFAAGNVFTSSMLDTLLYQAFVKNYLIKFVRLLIGIDQEVGSGHLSSLSLITSFQIRLSESNLNVCTYGRLYQKLSSTTFQVPIGIYRTENQDKWSIFHVINTLSKKDSQDNAEKEIEQMIKNRLIGLGLPLKQQTSMSSNRKDISYVIINPGYDTQLHDNDIIYVIKPYSLSPYFGRKLTDC</sequence>
<dbReference type="eggNOG" id="KOG3193">
    <property type="taxonomic scope" value="Eukaryota"/>
</dbReference>
<dbReference type="OrthoDB" id="257992at2759"/>
<dbReference type="CTD" id="20195251"/>
<keyword evidence="6" id="KW-0630">Potassium</keyword>
<feature type="transmembrane region" description="Helical" evidence="12">
    <location>
        <begin position="86"/>
        <end position="108"/>
    </location>
</feature>
<dbReference type="RefSeq" id="XP_009016610.1">
    <property type="nucleotide sequence ID" value="XM_009018362.1"/>
</dbReference>
<evidence type="ECO:0000256" key="4">
    <source>
        <dbReference type="ARBA" id="ARBA00022692"/>
    </source>
</evidence>
<dbReference type="InParanoid" id="T1EF99"/>
<evidence type="ECO:0000259" key="13">
    <source>
        <dbReference type="PROSITE" id="PS51201"/>
    </source>
</evidence>
<evidence type="ECO:0000256" key="8">
    <source>
        <dbReference type="ARBA" id="ARBA00023065"/>
    </source>
</evidence>
<comment type="catalytic activity">
    <reaction evidence="11">
        <text>K(+)(in) = K(+)(out)</text>
        <dbReference type="Rhea" id="RHEA:29463"/>
        <dbReference type="ChEBI" id="CHEBI:29103"/>
    </reaction>
</comment>
<dbReference type="Pfam" id="PF07885">
    <property type="entry name" value="Ion_trans_2"/>
    <property type="match status" value="1"/>
</dbReference>
<evidence type="ECO:0000256" key="2">
    <source>
        <dbReference type="ARBA" id="ARBA00022448"/>
    </source>
</evidence>
<gene>
    <name evidence="15" type="primary">20195251</name>
    <name evidence="14" type="ORF">HELRODRAFT_111253</name>
</gene>
<feature type="transmembrane region" description="Helical" evidence="12">
    <location>
        <begin position="20"/>
        <end position="42"/>
    </location>
</feature>
<keyword evidence="10" id="KW-0407">Ion channel</keyword>
<keyword evidence="9 12" id="KW-0472">Membrane</keyword>
<dbReference type="FunFam" id="1.10.287.70:FF:000058">
    <property type="entry name" value="Potassium sodium-activated channel subfamily T member 2"/>
    <property type="match status" value="1"/>
</dbReference>
<dbReference type="FunFam" id="3.40.50.720:FF:000034">
    <property type="entry name" value="Potassium channel subfamily T member 1"/>
    <property type="match status" value="1"/>
</dbReference>
<dbReference type="FunFam" id="3.40.50.720:FF:000011">
    <property type="entry name" value="Potassium channel subfamily T member 1"/>
    <property type="match status" value="1"/>
</dbReference>
<dbReference type="InterPro" id="IPR003148">
    <property type="entry name" value="RCK_N"/>
</dbReference>
<dbReference type="HOGENOM" id="CLU_003370_0_1_1"/>
<keyword evidence="5" id="KW-0631">Potassium channel</keyword>
<dbReference type="Pfam" id="PF03493">
    <property type="entry name" value="BK_channel_a"/>
    <property type="match status" value="1"/>
</dbReference>
<dbReference type="GO" id="GO:0015271">
    <property type="term" value="F:outward rectifier potassium channel activity"/>
    <property type="evidence" value="ECO:0000318"/>
    <property type="project" value="GO_Central"/>
</dbReference>
<dbReference type="InterPro" id="IPR013099">
    <property type="entry name" value="K_chnl_dom"/>
</dbReference>
<keyword evidence="2" id="KW-0813">Transport</keyword>
<keyword evidence="7 12" id="KW-1133">Transmembrane helix</keyword>
<evidence type="ECO:0000313" key="15">
    <source>
        <dbReference type="EnsemblMetazoa" id="HelroP111253"/>
    </source>
</evidence>
<keyword evidence="16" id="KW-1185">Reference proteome</keyword>
<comment type="subcellular location">
    <subcellularLocation>
        <location evidence="1">Membrane</location>
        <topology evidence="1">Multi-pass membrane protein</topology>
    </subcellularLocation>
</comment>
<evidence type="ECO:0000256" key="5">
    <source>
        <dbReference type="ARBA" id="ARBA00022826"/>
    </source>
</evidence>
<reference evidence="14 16" key="2">
    <citation type="journal article" date="2013" name="Nature">
        <title>Insights into bilaterian evolution from three spiralian genomes.</title>
        <authorList>
            <person name="Simakov O."/>
            <person name="Marletaz F."/>
            <person name="Cho S.J."/>
            <person name="Edsinger-Gonzales E."/>
            <person name="Havlak P."/>
            <person name="Hellsten U."/>
            <person name="Kuo D.H."/>
            <person name="Larsson T."/>
            <person name="Lv J."/>
            <person name="Arendt D."/>
            <person name="Savage R."/>
            <person name="Osoegawa K."/>
            <person name="de Jong P."/>
            <person name="Grimwood J."/>
            <person name="Chapman J.A."/>
            <person name="Shapiro H."/>
            <person name="Aerts A."/>
            <person name="Otillar R.P."/>
            <person name="Terry A.Y."/>
            <person name="Boore J.L."/>
            <person name="Grigoriev I.V."/>
            <person name="Lindberg D.R."/>
            <person name="Seaver E.C."/>
            <person name="Weisblat D.A."/>
            <person name="Putnam N.H."/>
            <person name="Rokhsar D.S."/>
        </authorList>
    </citation>
    <scope>NUCLEOTIDE SEQUENCE</scope>
</reference>
<dbReference type="GO" id="GO:0005886">
    <property type="term" value="C:plasma membrane"/>
    <property type="evidence" value="ECO:0000318"/>
    <property type="project" value="GO_Central"/>
</dbReference>
<keyword evidence="4 12" id="KW-0812">Transmembrane</keyword>
<evidence type="ECO:0000256" key="6">
    <source>
        <dbReference type="ARBA" id="ARBA00022958"/>
    </source>
</evidence>
<name>T1EF99_HELRO</name>
<proteinExistence type="predicted"/>
<feature type="domain" description="RCK N-terminal" evidence="13">
    <location>
        <begin position="664"/>
        <end position="804"/>
    </location>
</feature>
<dbReference type="InterPro" id="IPR047871">
    <property type="entry name" value="K_chnl_Slo-like"/>
</dbReference>
<dbReference type="PROSITE" id="PS51201">
    <property type="entry name" value="RCK_N"/>
    <property type="match status" value="1"/>
</dbReference>
<dbReference type="Gene3D" id="3.40.50.720">
    <property type="entry name" value="NAD(P)-binding Rossmann-like Domain"/>
    <property type="match status" value="2"/>
</dbReference>
<keyword evidence="8" id="KW-0406">Ion transport</keyword>
<dbReference type="OMA" id="GMCSIEH"/>
<evidence type="ECO:0000256" key="3">
    <source>
        <dbReference type="ARBA" id="ARBA00022538"/>
    </source>
</evidence>
<dbReference type="EnsemblMetazoa" id="HelroT111253">
    <property type="protein sequence ID" value="HelroP111253"/>
    <property type="gene ID" value="HelroG111253"/>
</dbReference>
<evidence type="ECO:0000313" key="16">
    <source>
        <dbReference type="Proteomes" id="UP000015101"/>
    </source>
</evidence>
<dbReference type="Gene3D" id="1.10.287.70">
    <property type="match status" value="1"/>
</dbReference>
<dbReference type="GeneID" id="20195251"/>
<dbReference type="KEGG" id="hro:HELRODRAFT_111253"/>